<comment type="caution">
    <text evidence="2">The sequence shown here is derived from an EMBL/GenBank/DDBJ whole genome shotgun (WGS) entry which is preliminary data.</text>
</comment>
<keyword evidence="3" id="KW-1185">Reference proteome</keyword>
<evidence type="ECO:0000313" key="2">
    <source>
        <dbReference type="EMBL" id="MBW0512014.1"/>
    </source>
</evidence>
<dbReference type="Proteomes" id="UP000765509">
    <property type="component" value="Unassembled WGS sequence"/>
</dbReference>
<sequence length="95" mass="10753">MINVDVDHIDNEPLHTERPPILNEAIHDESPLASPQNIQAFQERETNQHDTMGQDMTDIIPDHEPKVSSSPNAQGIFLSRIQEFGDILPYHSNIT</sequence>
<reference evidence="2" key="1">
    <citation type="submission" date="2021-03" db="EMBL/GenBank/DDBJ databases">
        <title>Draft genome sequence of rust myrtle Austropuccinia psidii MF-1, a brazilian biotype.</title>
        <authorList>
            <person name="Quecine M.C."/>
            <person name="Pachon D.M.R."/>
            <person name="Bonatelli M.L."/>
            <person name="Correr F.H."/>
            <person name="Franceschini L.M."/>
            <person name="Leite T.F."/>
            <person name="Margarido G.R.A."/>
            <person name="Almeida C.A."/>
            <person name="Ferrarezi J.A."/>
            <person name="Labate C.A."/>
        </authorList>
    </citation>
    <scope>NUCLEOTIDE SEQUENCE</scope>
    <source>
        <strain evidence="2">MF-1</strain>
    </source>
</reference>
<protein>
    <submittedName>
        <fullName evidence="2">Uncharacterized protein</fullName>
    </submittedName>
</protein>
<organism evidence="2 3">
    <name type="scientific">Austropuccinia psidii MF-1</name>
    <dbReference type="NCBI Taxonomy" id="1389203"/>
    <lineage>
        <taxon>Eukaryota</taxon>
        <taxon>Fungi</taxon>
        <taxon>Dikarya</taxon>
        <taxon>Basidiomycota</taxon>
        <taxon>Pucciniomycotina</taxon>
        <taxon>Pucciniomycetes</taxon>
        <taxon>Pucciniales</taxon>
        <taxon>Sphaerophragmiaceae</taxon>
        <taxon>Austropuccinia</taxon>
    </lineage>
</organism>
<feature type="region of interest" description="Disordered" evidence="1">
    <location>
        <begin position="52"/>
        <end position="71"/>
    </location>
</feature>
<evidence type="ECO:0000256" key="1">
    <source>
        <dbReference type="SAM" id="MobiDB-lite"/>
    </source>
</evidence>
<accession>A0A9Q3DZA1</accession>
<dbReference type="EMBL" id="AVOT02022537">
    <property type="protein sequence ID" value="MBW0512014.1"/>
    <property type="molecule type" value="Genomic_DNA"/>
</dbReference>
<name>A0A9Q3DZA1_9BASI</name>
<evidence type="ECO:0000313" key="3">
    <source>
        <dbReference type="Proteomes" id="UP000765509"/>
    </source>
</evidence>
<dbReference type="AlphaFoldDB" id="A0A9Q3DZA1"/>
<proteinExistence type="predicted"/>
<gene>
    <name evidence="2" type="ORF">O181_051729</name>
</gene>